<dbReference type="InterPro" id="IPR042214">
    <property type="entry name" value="TruD_catalytic"/>
</dbReference>
<evidence type="ECO:0000313" key="6">
    <source>
        <dbReference type="Proteomes" id="UP000283634"/>
    </source>
</evidence>
<feature type="compositionally biased region" description="Basic and acidic residues" evidence="3">
    <location>
        <begin position="207"/>
        <end position="224"/>
    </location>
</feature>
<evidence type="ECO:0000313" key="5">
    <source>
        <dbReference type="EMBL" id="RNF10707.1"/>
    </source>
</evidence>
<dbReference type="OMA" id="GENGFPN"/>
<dbReference type="VEuPathDB" id="TriTrypDB:TRSC58_06645"/>
<evidence type="ECO:0000256" key="1">
    <source>
        <dbReference type="ARBA" id="ARBA00007953"/>
    </source>
</evidence>
<dbReference type="GO" id="GO:0004730">
    <property type="term" value="F:pseudouridylate synthase activity"/>
    <property type="evidence" value="ECO:0007669"/>
    <property type="project" value="UniProtKB-EC"/>
</dbReference>
<keyword evidence="6" id="KW-1185">Reference proteome</keyword>
<feature type="domain" description="TRUD" evidence="4">
    <location>
        <begin position="401"/>
        <end position="655"/>
    </location>
</feature>
<dbReference type="AlphaFoldDB" id="A0A3S5ISD4"/>
<dbReference type="OrthoDB" id="447290at2759"/>
<organism evidence="5 6">
    <name type="scientific">Trypanosoma rangeli</name>
    <dbReference type="NCBI Taxonomy" id="5698"/>
    <lineage>
        <taxon>Eukaryota</taxon>
        <taxon>Discoba</taxon>
        <taxon>Euglenozoa</taxon>
        <taxon>Kinetoplastea</taxon>
        <taxon>Metakinetoplastina</taxon>
        <taxon>Trypanosomatida</taxon>
        <taxon>Trypanosomatidae</taxon>
        <taxon>Trypanosoma</taxon>
        <taxon>Herpetosoma</taxon>
    </lineage>
</organism>
<dbReference type="Proteomes" id="UP000283634">
    <property type="component" value="Unassembled WGS sequence"/>
</dbReference>
<dbReference type="InterPro" id="IPR011760">
    <property type="entry name" value="PsdUridine_synth_TruD_insert"/>
</dbReference>
<sequence length="879" mass="100422">MPPPVQSSLRCGETAWIWTVDSARLHAVDFLAYRLGLFRPLSGSGRRGAVTRKGLNNHRLNRLAERSLHPFSCSSLVKKQRTPCEEVLFFSSLGTMKRMMQEWEQRQGTRVKQEEEMAVKREAEASATMHHPESLFLDEDAVLFRFGMGSFASPAAPAFSGLFRQHWKDFFVTEMVTDAAGTATAISREHCFSIPALPLSLLNPAETREEGDVDAKRNTNHADDGQGELGPSSSFFAVDVEERFAELIKEDGTVKNHLTSMETDDSVEIVEEKNNKRSGRKCFYLQCHLHKRHVAHSVALANIAQTLRMHPSGISVAGIKDYIGDTIQRVRLENITPAAALGANRFFRMKKWSITLSNFSYQTEPLVPGRLFGNQFRIVLRDVTAPREDVERALHDFEMYGFPNYYGCQRFSWFGGKNDAAFALLHHNWLVFAFRFLGYTSRDFTLRELLQREKKYPNPLQDEYRRNVVRRLRRIATEPMELDAAPFLSCPPLGVPPTSADGGPISKKQELIILQLRGAFLDLSVRDRRLTAQRLSSYLWNQVLTLRLHHFGLNVLVGDIVLPEDFQRLVSLPVDRADCYREGVRFITNEEDKATYSITDVVHPGFSFNGIQRPMNAVGEYFLQVCNKYHLDWHANHAKTGIRDFLEPPRPIIRKPLNLRHEYNTSESKLTLEFALERGSYANVAISELMKPLRCAGSEDILLLPAPESLWNMGSRDPGYVTSMQDIYGDFEDGLGFVTDQHDVPLVGEGRLWDYEGPLFLPASEDPAKKAYQWGERHLLRNMARRARDEEAMKMRLFEKPLARTLKDGEVDQYAGHTVPMSPNSKAKRVFFNVLRRQRRFPCAPKTVPRVRRGAELSNRNSLQVPFKTINRNTWNVTW</sequence>
<feature type="region of interest" description="Disordered" evidence="3">
    <location>
        <begin position="207"/>
        <end position="231"/>
    </location>
</feature>
<dbReference type="PROSITE" id="PS50984">
    <property type="entry name" value="TRUD"/>
    <property type="match status" value="1"/>
</dbReference>
<dbReference type="GO" id="GO:0160147">
    <property type="term" value="F:tRNA pseudouridine(38-40) synthase activity"/>
    <property type="evidence" value="ECO:0007669"/>
    <property type="project" value="UniProtKB-EC"/>
</dbReference>
<accession>A0A3S5ISD4</accession>
<dbReference type="PANTHER" id="PTHR13326">
    <property type="entry name" value="TRNA PSEUDOURIDINE SYNTHASE D"/>
    <property type="match status" value="1"/>
</dbReference>
<keyword evidence="2 5" id="KW-0413">Isomerase</keyword>
<dbReference type="SUPFAM" id="SSF55120">
    <property type="entry name" value="Pseudouridine synthase"/>
    <property type="match status" value="1"/>
</dbReference>
<evidence type="ECO:0000256" key="2">
    <source>
        <dbReference type="ARBA" id="ARBA00023235"/>
    </source>
</evidence>
<dbReference type="InterPro" id="IPR020103">
    <property type="entry name" value="PsdUridine_synth_cat_dom_sf"/>
</dbReference>
<gene>
    <name evidence="5" type="ORF">TraAM80_01411</name>
</gene>
<reference evidence="5 6" key="1">
    <citation type="journal article" date="2018" name="BMC Genomics">
        <title>Genomic comparison of Trypanosoma conorhini and Trypanosoma rangeli to Trypanosoma cruzi strains of high and low virulence.</title>
        <authorList>
            <person name="Bradwell K.R."/>
            <person name="Koparde V.N."/>
            <person name="Matveyev A.V."/>
            <person name="Serrano M.G."/>
            <person name="Alves J.M."/>
            <person name="Parikh H."/>
            <person name="Huang B."/>
            <person name="Lee V."/>
            <person name="Espinosa-Alvarez O."/>
            <person name="Ortiz P.A."/>
            <person name="Costa-Martins A.G."/>
            <person name="Teixeira M.M."/>
            <person name="Buck G.A."/>
        </authorList>
    </citation>
    <scope>NUCLEOTIDE SEQUENCE [LARGE SCALE GENOMIC DNA]</scope>
    <source>
        <strain evidence="5 6">AM80</strain>
    </source>
</reference>
<dbReference type="RefSeq" id="XP_029241725.1">
    <property type="nucleotide sequence ID" value="XM_029378456.1"/>
</dbReference>
<dbReference type="GO" id="GO:0003723">
    <property type="term" value="F:RNA binding"/>
    <property type="evidence" value="ECO:0007669"/>
    <property type="project" value="InterPro"/>
</dbReference>
<dbReference type="GO" id="GO:0005634">
    <property type="term" value="C:nucleus"/>
    <property type="evidence" value="ECO:0007669"/>
    <property type="project" value="TreeGrafter"/>
</dbReference>
<keyword evidence="5" id="KW-0456">Lyase</keyword>
<dbReference type="EC" id="4.2.1.70" evidence="5"/>
<dbReference type="Gene3D" id="3.30.2350.20">
    <property type="entry name" value="TruD, catalytic domain"/>
    <property type="match status" value="2"/>
</dbReference>
<dbReference type="Pfam" id="PF01142">
    <property type="entry name" value="TruD"/>
    <property type="match status" value="1"/>
</dbReference>
<dbReference type="InterPro" id="IPR001656">
    <property type="entry name" value="PsdUridine_synth_TruD"/>
</dbReference>
<dbReference type="GeneID" id="40325344"/>
<dbReference type="EC" id="5.4.99.12" evidence="5"/>
<name>A0A3S5ISD4_TRYRA</name>
<evidence type="ECO:0000259" key="4">
    <source>
        <dbReference type="PROSITE" id="PS50984"/>
    </source>
</evidence>
<protein>
    <submittedName>
        <fullName evidence="5">Putative tRNA pseudouridine synthase</fullName>
        <ecNumber evidence="5">4.2.1.70</ecNumber>
        <ecNumber evidence="5">5.4.99.12</ecNumber>
    </submittedName>
</protein>
<comment type="caution">
    <text evidence="5">The sequence shown here is derived from an EMBL/GenBank/DDBJ whole genome shotgun (WGS) entry which is preliminary data.</text>
</comment>
<evidence type="ECO:0000256" key="3">
    <source>
        <dbReference type="SAM" id="MobiDB-lite"/>
    </source>
</evidence>
<proteinExistence type="inferred from homology"/>
<dbReference type="EMBL" id="MKGL01000028">
    <property type="protein sequence ID" value="RNF10707.1"/>
    <property type="molecule type" value="Genomic_DNA"/>
</dbReference>
<dbReference type="PANTHER" id="PTHR13326:SF19">
    <property type="entry name" value="PSEUDOURIDINE SYNTHASE, PUTATIVE-RELATED"/>
    <property type="match status" value="1"/>
</dbReference>
<comment type="similarity">
    <text evidence="1">Belongs to the pseudouridine synthase TruD family.</text>
</comment>